<dbReference type="Gene3D" id="3.50.50.60">
    <property type="entry name" value="FAD/NAD(P)-binding domain"/>
    <property type="match status" value="2"/>
</dbReference>
<dbReference type="SUPFAM" id="SSF55424">
    <property type="entry name" value="FAD/NAD-linked reductases, dimerisation (C-terminal) domain"/>
    <property type="match status" value="1"/>
</dbReference>
<keyword evidence="6 9" id="KW-0560">Oxidoreductase</keyword>
<dbReference type="PROSITE" id="PS00076">
    <property type="entry name" value="PYRIDINE_REDOX_1"/>
    <property type="match status" value="1"/>
</dbReference>
<evidence type="ECO:0000256" key="8">
    <source>
        <dbReference type="ARBA" id="ARBA00023284"/>
    </source>
</evidence>
<dbReference type="InterPro" id="IPR023753">
    <property type="entry name" value="FAD/NAD-binding_dom"/>
</dbReference>
<name>A0ABW4FVH4_9PSEU</name>
<dbReference type="EMBL" id="JBHUCP010000028">
    <property type="protein sequence ID" value="MFD1534074.1"/>
    <property type="molecule type" value="Genomic_DNA"/>
</dbReference>
<dbReference type="InterPro" id="IPR036188">
    <property type="entry name" value="FAD/NAD-bd_sf"/>
</dbReference>
<dbReference type="InterPro" id="IPR016156">
    <property type="entry name" value="FAD/NAD-linked_Rdtase_dimer_sf"/>
</dbReference>
<evidence type="ECO:0000256" key="3">
    <source>
        <dbReference type="ARBA" id="ARBA00022630"/>
    </source>
</evidence>
<keyword evidence="3 9" id="KW-0285">Flavoprotein</keyword>
<keyword evidence="5" id="KW-0521">NADP</keyword>
<evidence type="ECO:0000256" key="5">
    <source>
        <dbReference type="ARBA" id="ARBA00022857"/>
    </source>
</evidence>
<keyword evidence="7" id="KW-1015">Disulfide bond</keyword>
<evidence type="ECO:0000313" key="13">
    <source>
        <dbReference type="Proteomes" id="UP001597145"/>
    </source>
</evidence>
<accession>A0ABW4FVH4</accession>
<dbReference type="InterPro" id="IPR001100">
    <property type="entry name" value="Pyr_nuc-diS_OxRdtase"/>
</dbReference>
<feature type="domain" description="FAD/NAD(P)-binding" evidence="11">
    <location>
        <begin position="11"/>
        <end position="320"/>
    </location>
</feature>
<dbReference type="PANTHER" id="PTHR43014">
    <property type="entry name" value="MERCURIC REDUCTASE"/>
    <property type="match status" value="1"/>
</dbReference>
<evidence type="ECO:0000256" key="4">
    <source>
        <dbReference type="ARBA" id="ARBA00022827"/>
    </source>
</evidence>
<sequence length="464" mass="49285">MSTSTEPVHADVLVIGFGKGGKTLAATMGRQGKRVVMVEQSAQMHGGTCINIGCVPTKALVHRANSRRDADEPQAWHQQAIGAVEQLTTLLRGKNFQMLDTIDTVTMVTGRARFLDPTTVEVAAGSDRLTISAETIIINTGAEPVIPDIPGLRASEHLATSTDLLQTSTLPNRLVVLGGGYLGVEFAAMYRRYGSEVTILEAAPALMAGEDDDIAAAATGILADDGITIVPGARCTNVHDNSDNSVTITYEQNGVRHTLQADTILAAVGRTPVTRGLGLEPAGVRTTDRGAIEVDERLRTSQPHIYALGDVNGGPQFTYISLDDSRIVTDQLIGTGTRTVKDRVAVPQTVFITPPLSTVGLTEKQARDHGHRVTIASKPIAQIAAMPRARIVGDTRGLMKFVIDADTDQILGAALLCLDSQELVNTVALAIRHQVTASELRDAIYTHPSATEGFNEVLATIVPA</sequence>
<dbReference type="PRINTS" id="PR00411">
    <property type="entry name" value="PNDRDTASEI"/>
</dbReference>
<evidence type="ECO:0000256" key="9">
    <source>
        <dbReference type="RuleBase" id="RU003691"/>
    </source>
</evidence>
<reference evidence="13" key="1">
    <citation type="journal article" date="2019" name="Int. J. Syst. Evol. Microbiol.">
        <title>The Global Catalogue of Microorganisms (GCM) 10K type strain sequencing project: providing services to taxonomists for standard genome sequencing and annotation.</title>
        <authorList>
            <consortium name="The Broad Institute Genomics Platform"/>
            <consortium name="The Broad Institute Genome Sequencing Center for Infectious Disease"/>
            <person name="Wu L."/>
            <person name="Ma J."/>
        </authorList>
    </citation>
    <scope>NUCLEOTIDE SEQUENCE [LARGE SCALE GENOMIC DNA]</scope>
    <source>
        <strain evidence="13">JCM 12165</strain>
    </source>
</reference>
<dbReference type="PRINTS" id="PR00368">
    <property type="entry name" value="FADPNR"/>
</dbReference>
<dbReference type="Pfam" id="PF02852">
    <property type="entry name" value="Pyr_redox_dim"/>
    <property type="match status" value="1"/>
</dbReference>
<dbReference type="Pfam" id="PF07992">
    <property type="entry name" value="Pyr_redox_2"/>
    <property type="match status" value="1"/>
</dbReference>
<dbReference type="SUPFAM" id="SSF51905">
    <property type="entry name" value="FAD/NAD(P)-binding domain"/>
    <property type="match status" value="1"/>
</dbReference>
<keyword evidence="13" id="KW-1185">Reference proteome</keyword>
<keyword evidence="8 9" id="KW-0676">Redox-active center</keyword>
<dbReference type="Gene3D" id="3.30.390.30">
    <property type="match status" value="1"/>
</dbReference>
<feature type="domain" description="Pyridine nucleotide-disulphide oxidoreductase dimerisation" evidence="10">
    <location>
        <begin position="346"/>
        <end position="456"/>
    </location>
</feature>
<dbReference type="Proteomes" id="UP001597145">
    <property type="component" value="Unassembled WGS sequence"/>
</dbReference>
<evidence type="ECO:0000259" key="11">
    <source>
        <dbReference type="Pfam" id="PF07992"/>
    </source>
</evidence>
<dbReference type="InterPro" id="IPR004099">
    <property type="entry name" value="Pyr_nucl-diS_OxRdtase_dimer"/>
</dbReference>
<comment type="caution">
    <text evidence="12">The sequence shown here is derived from an EMBL/GenBank/DDBJ whole genome shotgun (WGS) entry which is preliminary data.</text>
</comment>
<gene>
    <name evidence="12" type="ORF">ACFSCY_32120</name>
</gene>
<evidence type="ECO:0000256" key="7">
    <source>
        <dbReference type="ARBA" id="ARBA00023157"/>
    </source>
</evidence>
<keyword evidence="4 9" id="KW-0274">FAD</keyword>
<evidence type="ECO:0000313" key="12">
    <source>
        <dbReference type="EMBL" id="MFD1534074.1"/>
    </source>
</evidence>
<evidence type="ECO:0000256" key="2">
    <source>
        <dbReference type="ARBA" id="ARBA00007532"/>
    </source>
</evidence>
<dbReference type="PIRSF" id="PIRSF000350">
    <property type="entry name" value="Mercury_reductase_MerA"/>
    <property type="match status" value="1"/>
</dbReference>
<comment type="similarity">
    <text evidence="2 9">Belongs to the class-I pyridine nucleotide-disulfide oxidoreductase family.</text>
</comment>
<comment type="cofactor">
    <cofactor evidence="1">
        <name>FAD</name>
        <dbReference type="ChEBI" id="CHEBI:57692"/>
    </cofactor>
</comment>
<evidence type="ECO:0000256" key="6">
    <source>
        <dbReference type="ARBA" id="ARBA00023002"/>
    </source>
</evidence>
<dbReference type="PANTHER" id="PTHR43014:SF4">
    <property type="entry name" value="PYRIDINE NUCLEOTIDE-DISULFIDE OXIDOREDUCTASE RCLA-RELATED"/>
    <property type="match status" value="1"/>
</dbReference>
<protein>
    <submittedName>
        <fullName evidence="12">FAD-dependent oxidoreductase</fullName>
    </submittedName>
</protein>
<organism evidence="12 13">
    <name type="scientific">Pseudonocardia aurantiaca</name>
    <dbReference type="NCBI Taxonomy" id="75290"/>
    <lineage>
        <taxon>Bacteria</taxon>
        <taxon>Bacillati</taxon>
        <taxon>Actinomycetota</taxon>
        <taxon>Actinomycetes</taxon>
        <taxon>Pseudonocardiales</taxon>
        <taxon>Pseudonocardiaceae</taxon>
        <taxon>Pseudonocardia</taxon>
    </lineage>
</organism>
<proteinExistence type="inferred from homology"/>
<evidence type="ECO:0000259" key="10">
    <source>
        <dbReference type="Pfam" id="PF02852"/>
    </source>
</evidence>
<dbReference type="RefSeq" id="WP_343974033.1">
    <property type="nucleotide sequence ID" value="NZ_BAAAJG010000005.1"/>
</dbReference>
<dbReference type="InterPro" id="IPR012999">
    <property type="entry name" value="Pyr_OxRdtase_I_AS"/>
</dbReference>
<evidence type="ECO:0000256" key="1">
    <source>
        <dbReference type="ARBA" id="ARBA00001974"/>
    </source>
</evidence>